<comment type="caution">
    <text evidence="1">The sequence shown here is derived from an EMBL/GenBank/DDBJ whole genome shotgun (WGS) entry which is preliminary data.</text>
</comment>
<dbReference type="InterPro" id="IPR036192">
    <property type="entry name" value="Cell_div_ZapA-like_sf"/>
</dbReference>
<dbReference type="SUPFAM" id="SSF102829">
    <property type="entry name" value="Cell division protein ZapA-like"/>
    <property type="match status" value="1"/>
</dbReference>
<dbReference type="Gene3D" id="3.30.160.880">
    <property type="entry name" value="Cell division protein ZapA protomer, N-terminal domain"/>
    <property type="match status" value="1"/>
</dbReference>
<keyword evidence="1" id="KW-0131">Cell cycle</keyword>
<proteinExistence type="predicted"/>
<dbReference type="InterPro" id="IPR007838">
    <property type="entry name" value="Cell_div_ZapA-like"/>
</dbReference>
<protein>
    <submittedName>
        <fullName evidence="1">Cell division protein ZapA</fullName>
    </submittedName>
</protein>
<reference evidence="1 2" key="1">
    <citation type="submission" date="2019-06" db="EMBL/GenBank/DDBJ databases">
        <title>Paenimaribius caenipelagi gen. nov., sp. nov., isolated from a tidal flat.</title>
        <authorList>
            <person name="Yoon J.-H."/>
        </authorList>
    </citation>
    <scope>NUCLEOTIDE SEQUENCE [LARGE SCALE GENOMIC DNA]</scope>
    <source>
        <strain evidence="1 2">JBTF-M29</strain>
    </source>
</reference>
<dbReference type="Proteomes" id="UP000318590">
    <property type="component" value="Unassembled WGS sequence"/>
</dbReference>
<dbReference type="GO" id="GO:0051301">
    <property type="term" value="P:cell division"/>
    <property type="evidence" value="ECO:0007669"/>
    <property type="project" value="UniProtKB-KW"/>
</dbReference>
<dbReference type="Pfam" id="PF05164">
    <property type="entry name" value="ZapA"/>
    <property type="match status" value="1"/>
</dbReference>
<dbReference type="OrthoDB" id="9797575at2"/>
<name>A0A547PXJ7_9RHOB</name>
<dbReference type="RefSeq" id="WP_142834960.1">
    <property type="nucleotide sequence ID" value="NZ_VFSV01000019.1"/>
</dbReference>
<evidence type="ECO:0000313" key="2">
    <source>
        <dbReference type="Proteomes" id="UP000318590"/>
    </source>
</evidence>
<accession>A0A547PXJ7</accession>
<sequence>MPNEVVSIGGRSYEVACQPGEEQVLHAAAQRLDQAATSLSAQPGAVPEMRMLLMSGLIVADRIADLESSNAALFDRIAELESQLGRSTLAAQQANTVEVPVMPEGLEDRLRAMVERAEALADQADPETETARA</sequence>
<keyword evidence="1" id="KW-0132">Cell division</keyword>
<dbReference type="EMBL" id="VFSV01000019">
    <property type="protein sequence ID" value="TRD18865.1"/>
    <property type="molecule type" value="Genomic_DNA"/>
</dbReference>
<evidence type="ECO:0000313" key="1">
    <source>
        <dbReference type="EMBL" id="TRD18865.1"/>
    </source>
</evidence>
<dbReference type="InterPro" id="IPR042233">
    <property type="entry name" value="Cell_div_ZapA_N"/>
</dbReference>
<keyword evidence="2" id="KW-1185">Reference proteome</keyword>
<organism evidence="1 2">
    <name type="scientific">Palleronia caenipelagi</name>
    <dbReference type="NCBI Taxonomy" id="2489174"/>
    <lineage>
        <taxon>Bacteria</taxon>
        <taxon>Pseudomonadati</taxon>
        <taxon>Pseudomonadota</taxon>
        <taxon>Alphaproteobacteria</taxon>
        <taxon>Rhodobacterales</taxon>
        <taxon>Roseobacteraceae</taxon>
        <taxon>Palleronia</taxon>
    </lineage>
</organism>
<dbReference type="AlphaFoldDB" id="A0A547PXJ7"/>
<gene>
    <name evidence="1" type="ORF">FEV53_11565</name>
</gene>